<gene>
    <name evidence="2" type="ORF">MM415B03320_0002</name>
</gene>
<sequence length="55" mass="6599">MKKSEKSSRQHATKRVYYMSLFKERKKQRKKEAKKEKKKERIKNAEPCSAINPMG</sequence>
<protein>
    <submittedName>
        <fullName evidence="2">Uncharacterized protein</fullName>
    </submittedName>
</protein>
<proteinExistence type="predicted"/>
<organism evidence="2">
    <name type="scientific">viral metagenome</name>
    <dbReference type="NCBI Taxonomy" id="1070528"/>
    <lineage>
        <taxon>unclassified sequences</taxon>
        <taxon>metagenomes</taxon>
        <taxon>organismal metagenomes</taxon>
    </lineage>
</organism>
<evidence type="ECO:0000313" key="2">
    <source>
        <dbReference type="EMBL" id="QJA91585.1"/>
    </source>
</evidence>
<feature type="region of interest" description="Disordered" evidence="1">
    <location>
        <begin position="23"/>
        <end position="55"/>
    </location>
</feature>
<dbReference type="EMBL" id="MT142998">
    <property type="protein sequence ID" value="QJA91585.1"/>
    <property type="molecule type" value="Genomic_DNA"/>
</dbReference>
<dbReference type="AlphaFoldDB" id="A0A6M3LET9"/>
<accession>A0A6M3LET9</accession>
<name>A0A6M3LET9_9ZZZZ</name>
<reference evidence="2" key="1">
    <citation type="submission" date="2020-03" db="EMBL/GenBank/DDBJ databases">
        <title>The deep terrestrial virosphere.</title>
        <authorList>
            <person name="Holmfeldt K."/>
            <person name="Nilsson E."/>
            <person name="Simone D."/>
            <person name="Lopez-Fernandez M."/>
            <person name="Wu X."/>
            <person name="de Brujin I."/>
            <person name="Lundin D."/>
            <person name="Andersson A."/>
            <person name="Bertilsson S."/>
            <person name="Dopson M."/>
        </authorList>
    </citation>
    <scope>NUCLEOTIDE SEQUENCE</scope>
    <source>
        <strain evidence="2">MM415B03320</strain>
    </source>
</reference>
<feature type="compositionally biased region" description="Basic residues" evidence="1">
    <location>
        <begin position="24"/>
        <end position="41"/>
    </location>
</feature>
<evidence type="ECO:0000256" key="1">
    <source>
        <dbReference type="SAM" id="MobiDB-lite"/>
    </source>
</evidence>